<dbReference type="GO" id="GO:0000032">
    <property type="term" value="P:cell wall mannoprotein biosynthetic process"/>
    <property type="evidence" value="ECO:0007669"/>
    <property type="project" value="TreeGrafter"/>
</dbReference>
<evidence type="ECO:0000256" key="3">
    <source>
        <dbReference type="SAM" id="Phobius"/>
    </source>
</evidence>
<sequence>MRQPRSSNRTLALGILLGVVFIYFLYSIHNTSVDQSELRLRVQTSAAENPLSPPTSAFRKQSNSQNAHGVRRPPPVVHYQLNNLTASALPVQKHEKVLILTPLARFYPEYWANLMTLSYPHEHISLGFITPKTKEGNAATAALQDAIRETQSGPEEQRFQSVTILRQDFVPPLNSQNEQERHKMENQKIRRASMARARNSLLFTTIGPHTSWVLWLDGDVVETPPTLIQDLASHDKSVIAPSCMQRYVNDDGNEDIRPYDFNTWRDSDVAQELASKMGPDEVLLEGYAEMATYRTLMTKLAKVGKDRDERRLMPLDGVGGTALLVKAEVHRDGAMFPPFPFYHLIETEGFAKMAKRLGFEVWGLPDYFVSFARCVTVTLSSY</sequence>
<comment type="similarity">
    <text evidence="1">Belongs to the ANP1/MMN9/VAN1 family.</text>
</comment>
<reference evidence="4 5" key="1">
    <citation type="submission" date="2015-01" db="EMBL/GenBank/DDBJ databases">
        <title>The Genome Sequence of Fonsecaea pedrosoi CBS 271.37.</title>
        <authorList>
            <consortium name="The Broad Institute Genomics Platform"/>
            <person name="Cuomo C."/>
            <person name="de Hoog S."/>
            <person name="Gorbushina A."/>
            <person name="Stielow B."/>
            <person name="Teixiera M."/>
            <person name="Abouelleil A."/>
            <person name="Chapman S.B."/>
            <person name="Priest M."/>
            <person name="Young S.K."/>
            <person name="Wortman J."/>
            <person name="Nusbaum C."/>
            <person name="Birren B."/>
        </authorList>
    </citation>
    <scope>NUCLEOTIDE SEQUENCE [LARGE SCALE GENOMIC DNA]</scope>
    <source>
        <strain evidence="4 5">CBS 271.37</strain>
    </source>
</reference>
<proteinExistence type="inferred from homology"/>
<keyword evidence="5" id="KW-1185">Reference proteome</keyword>
<dbReference type="GO" id="GO:0006487">
    <property type="term" value="P:protein N-linked glycosylation"/>
    <property type="evidence" value="ECO:0007669"/>
    <property type="project" value="TreeGrafter"/>
</dbReference>
<evidence type="ECO:0000313" key="4">
    <source>
        <dbReference type="EMBL" id="KIW78734.1"/>
    </source>
</evidence>
<dbReference type="Gene3D" id="3.90.550.10">
    <property type="entry name" value="Spore Coat Polysaccharide Biosynthesis Protein SpsA, Chain A"/>
    <property type="match status" value="1"/>
</dbReference>
<keyword evidence="3" id="KW-0472">Membrane</keyword>
<dbReference type="GO" id="GO:0000136">
    <property type="term" value="C:mannan polymerase complex"/>
    <property type="evidence" value="ECO:0007669"/>
    <property type="project" value="TreeGrafter"/>
</dbReference>
<dbReference type="Pfam" id="PF03452">
    <property type="entry name" value="Anp1"/>
    <property type="match status" value="1"/>
</dbReference>
<dbReference type="RefSeq" id="XP_013282542.1">
    <property type="nucleotide sequence ID" value="XM_013427088.1"/>
</dbReference>
<dbReference type="STRING" id="1442368.A0A0D2H249"/>
<dbReference type="OrthoDB" id="2405412at2759"/>
<evidence type="ECO:0000256" key="1">
    <source>
        <dbReference type="ARBA" id="ARBA00037964"/>
    </source>
</evidence>
<dbReference type="InterPro" id="IPR052086">
    <property type="entry name" value="Mannan_Polymerase_Subunit"/>
</dbReference>
<feature type="region of interest" description="Disordered" evidence="2">
    <location>
        <begin position="48"/>
        <end position="74"/>
    </location>
</feature>
<keyword evidence="3" id="KW-1133">Transmembrane helix</keyword>
<dbReference type="GO" id="GO:0000009">
    <property type="term" value="F:alpha-1,6-mannosyltransferase activity"/>
    <property type="evidence" value="ECO:0007669"/>
    <property type="project" value="TreeGrafter"/>
</dbReference>
<name>A0A0D2H249_9EURO</name>
<dbReference type="AlphaFoldDB" id="A0A0D2H249"/>
<protein>
    <submittedName>
        <fullName evidence="4">Unplaced genomic scaffold supercont1.5, whole genome shotgun sequence</fullName>
    </submittedName>
</protein>
<dbReference type="PANTHER" id="PTHR43083">
    <property type="entry name" value="MANNAN POLYMERASE II"/>
    <property type="match status" value="1"/>
</dbReference>
<feature type="transmembrane region" description="Helical" evidence="3">
    <location>
        <begin position="12"/>
        <end position="29"/>
    </location>
</feature>
<feature type="compositionally biased region" description="Polar residues" evidence="2">
    <location>
        <begin position="54"/>
        <end position="67"/>
    </location>
</feature>
<dbReference type="PANTHER" id="PTHR43083:SF6">
    <property type="entry name" value="MANNAN POLYMERASE COMPLEXES SUBUNIT MNN9"/>
    <property type="match status" value="1"/>
</dbReference>
<dbReference type="VEuPathDB" id="FungiDB:Z517_08573"/>
<gene>
    <name evidence="4" type="ORF">Z517_08573</name>
</gene>
<evidence type="ECO:0000256" key="2">
    <source>
        <dbReference type="SAM" id="MobiDB-lite"/>
    </source>
</evidence>
<dbReference type="SUPFAM" id="SSF53448">
    <property type="entry name" value="Nucleotide-diphospho-sugar transferases"/>
    <property type="match status" value="1"/>
</dbReference>
<dbReference type="HOGENOM" id="CLU_017872_4_0_1"/>
<organism evidence="4 5">
    <name type="scientific">Fonsecaea pedrosoi CBS 271.37</name>
    <dbReference type="NCBI Taxonomy" id="1442368"/>
    <lineage>
        <taxon>Eukaryota</taxon>
        <taxon>Fungi</taxon>
        <taxon>Dikarya</taxon>
        <taxon>Ascomycota</taxon>
        <taxon>Pezizomycotina</taxon>
        <taxon>Eurotiomycetes</taxon>
        <taxon>Chaetothyriomycetidae</taxon>
        <taxon>Chaetothyriales</taxon>
        <taxon>Herpotrichiellaceae</taxon>
        <taxon>Fonsecaea</taxon>
    </lineage>
</organism>
<keyword evidence="3" id="KW-0812">Transmembrane</keyword>
<dbReference type="InterPro" id="IPR029044">
    <property type="entry name" value="Nucleotide-diphossugar_trans"/>
</dbReference>
<dbReference type="EMBL" id="KN846973">
    <property type="protein sequence ID" value="KIW78734.1"/>
    <property type="molecule type" value="Genomic_DNA"/>
</dbReference>
<evidence type="ECO:0000313" key="5">
    <source>
        <dbReference type="Proteomes" id="UP000053029"/>
    </source>
</evidence>
<dbReference type="Proteomes" id="UP000053029">
    <property type="component" value="Unassembled WGS sequence"/>
</dbReference>
<dbReference type="GeneID" id="25308063"/>
<accession>A0A0D2H249</accession>